<sequence length="480" mass="54762">MSAIKTINIVKNLTNGFVKFFLYKKRREFNRAKATQRERIIKNNKIKFIIKKGCDSASGSEADSDLCSDSDSDSDSCSESGSCSDSTKSTCNYNKSCTKLRDKPHKNCKNHHDSCSDSCSDSGSDSGSDISYKIFKLKNKQRYIKKKNNRILHKLKHNAPKPQPGDEPAYDTYMSDSDSCSGSSSNSDYYSDSESESVCIPNNKKTNLNRDEIPVETQHNINKLYGIYKLYSDYKSVCNKKHHMNCDCYSCCDETDMDCSCCSVDCSCCYNDCNNTRNLNTQTPDNREYSDFLKFKNLRNSVNTDTTKNNTAISTNTIREPLELIVPNKSDEQVKLDAIQGQLDNLLSTDVESLTSIVSIDYFDRILDILNSIKQNINTTDETIRKRLIMILHMIFSFVTTNKTNENLKKNITEITNKYNNLVDKLYPDKKFIQPLSRDIKLNMKLDPVYDLYVKRYGLPKGNLFDNSKILSLKAEMHSI</sequence>
<feature type="region of interest" description="Disordered" evidence="1">
    <location>
        <begin position="104"/>
        <end position="126"/>
    </location>
</feature>
<feature type="region of interest" description="Disordered" evidence="1">
    <location>
        <begin position="173"/>
        <end position="197"/>
    </location>
</feature>
<feature type="region of interest" description="Disordered" evidence="1">
    <location>
        <begin position="55"/>
        <end position="91"/>
    </location>
</feature>
<feature type="compositionally biased region" description="Low complexity" evidence="1">
    <location>
        <begin position="77"/>
        <end position="86"/>
    </location>
</feature>
<feature type="compositionally biased region" description="Low complexity" evidence="1">
    <location>
        <begin position="175"/>
        <end position="192"/>
    </location>
</feature>
<dbReference type="AlphaFoldDB" id="A0A6C0E659"/>
<name>A0A6C0E659_9ZZZZ</name>
<evidence type="ECO:0000256" key="1">
    <source>
        <dbReference type="SAM" id="MobiDB-lite"/>
    </source>
</evidence>
<dbReference type="EMBL" id="MN739737">
    <property type="protein sequence ID" value="QHT24050.1"/>
    <property type="molecule type" value="Genomic_DNA"/>
</dbReference>
<evidence type="ECO:0000313" key="2">
    <source>
        <dbReference type="EMBL" id="QHT24050.1"/>
    </source>
</evidence>
<proteinExistence type="predicted"/>
<feature type="compositionally biased region" description="Acidic residues" evidence="1">
    <location>
        <begin position="62"/>
        <end position="76"/>
    </location>
</feature>
<reference evidence="2" key="1">
    <citation type="journal article" date="2020" name="Nature">
        <title>Giant virus diversity and host interactions through global metagenomics.</title>
        <authorList>
            <person name="Schulz F."/>
            <person name="Roux S."/>
            <person name="Paez-Espino D."/>
            <person name="Jungbluth S."/>
            <person name="Walsh D.A."/>
            <person name="Denef V.J."/>
            <person name="McMahon K.D."/>
            <person name="Konstantinidis K.T."/>
            <person name="Eloe-Fadrosh E.A."/>
            <person name="Kyrpides N.C."/>
            <person name="Woyke T."/>
        </authorList>
    </citation>
    <scope>NUCLEOTIDE SEQUENCE</scope>
    <source>
        <strain evidence="2">GVMAG-M-3300023179-132</strain>
    </source>
</reference>
<feature type="compositionally biased region" description="Low complexity" evidence="1">
    <location>
        <begin position="116"/>
        <end position="126"/>
    </location>
</feature>
<organism evidence="2">
    <name type="scientific">viral metagenome</name>
    <dbReference type="NCBI Taxonomy" id="1070528"/>
    <lineage>
        <taxon>unclassified sequences</taxon>
        <taxon>metagenomes</taxon>
        <taxon>organismal metagenomes</taxon>
    </lineage>
</organism>
<protein>
    <submittedName>
        <fullName evidence="2">Uncharacterized protein</fullName>
    </submittedName>
</protein>
<accession>A0A6C0E659</accession>